<dbReference type="InterPro" id="IPR026444">
    <property type="entry name" value="Secre_tail"/>
</dbReference>
<dbReference type="RefSeq" id="WP_116880812.1">
    <property type="nucleotide sequence ID" value="NZ_QURB01000004.1"/>
</dbReference>
<dbReference type="Proteomes" id="UP000257127">
    <property type="component" value="Unassembled WGS sequence"/>
</dbReference>
<dbReference type="Gene3D" id="2.60.40.10">
    <property type="entry name" value="Immunoglobulins"/>
    <property type="match status" value="1"/>
</dbReference>
<feature type="domain" description="Secretion system C-terminal sorting" evidence="3">
    <location>
        <begin position="750"/>
        <end position="827"/>
    </location>
</feature>
<evidence type="ECO:0000256" key="1">
    <source>
        <dbReference type="ARBA" id="ARBA00022729"/>
    </source>
</evidence>
<reference evidence="4 5" key="1">
    <citation type="submission" date="2018-08" db="EMBL/GenBank/DDBJ databases">
        <title>The draft genome squence of Brumimicrobium sp. N62.</title>
        <authorList>
            <person name="Du Z.-J."/>
            <person name="Luo H.-R."/>
        </authorList>
    </citation>
    <scope>NUCLEOTIDE SEQUENCE [LARGE SCALE GENOMIC DNA]</scope>
    <source>
        <strain evidence="4 5">N62</strain>
    </source>
</reference>
<keyword evidence="1 2" id="KW-0732">Signal</keyword>
<evidence type="ECO:0000259" key="3">
    <source>
        <dbReference type="Pfam" id="PF18962"/>
    </source>
</evidence>
<evidence type="ECO:0000313" key="5">
    <source>
        <dbReference type="Proteomes" id="UP000257127"/>
    </source>
</evidence>
<dbReference type="InterPro" id="IPR013783">
    <property type="entry name" value="Ig-like_fold"/>
</dbReference>
<feature type="signal peptide" evidence="2">
    <location>
        <begin position="1"/>
        <end position="45"/>
    </location>
</feature>
<proteinExistence type="predicted"/>
<dbReference type="EMBL" id="QURB01000004">
    <property type="protein sequence ID" value="RFC54410.1"/>
    <property type="molecule type" value="Genomic_DNA"/>
</dbReference>
<dbReference type="Pfam" id="PF18962">
    <property type="entry name" value="Por_Secre_tail"/>
    <property type="match status" value="1"/>
</dbReference>
<gene>
    <name evidence="4" type="ORF">DXU93_08270</name>
</gene>
<organism evidence="4 5">
    <name type="scientific">Brumimicrobium aurantiacum</name>
    <dbReference type="NCBI Taxonomy" id="1737063"/>
    <lineage>
        <taxon>Bacteria</taxon>
        <taxon>Pseudomonadati</taxon>
        <taxon>Bacteroidota</taxon>
        <taxon>Flavobacteriia</taxon>
        <taxon>Flavobacteriales</taxon>
        <taxon>Crocinitomicaceae</taxon>
        <taxon>Brumimicrobium</taxon>
    </lineage>
</organism>
<comment type="caution">
    <text evidence="4">The sequence shown here is derived from an EMBL/GenBank/DDBJ whole genome shotgun (WGS) entry which is preliminary data.</text>
</comment>
<keyword evidence="5" id="KW-1185">Reference proteome</keyword>
<name>A0A3E1EXX0_9FLAO</name>
<accession>A0A3E1EXX0</accession>
<dbReference type="OrthoDB" id="1652165at2"/>
<dbReference type="NCBIfam" id="TIGR04183">
    <property type="entry name" value="Por_Secre_tail"/>
    <property type="match status" value="1"/>
</dbReference>
<protein>
    <submittedName>
        <fullName evidence="4">T9SS C-terminal target domain-containing protein</fullName>
    </submittedName>
</protein>
<dbReference type="AlphaFoldDB" id="A0A3E1EXX0"/>
<feature type="chain" id="PRO_5017827558" evidence="2">
    <location>
        <begin position="46"/>
        <end position="829"/>
    </location>
</feature>
<sequence length="829" mass="91021">MNGSLYSLKFNVPYFYCTINPVFTKIKCLLLVFLFLSSIASKSVAQTCNSGGNQTDYGTGKWIGYVYQHSSFNSPISSPESNDYRGYVIENEVFDRNNGSSNPSCVNNDYFAVRYKMKKEFVCGVYTFVIGGDDGVRLSIDGGVTWLVSKWTNSSYATVTSNPITLNGSVNLVLEYFERTGNSRVSFAYNDQSFASAVNAGTDQYDCGVNSIVLNGSFLANDPNPSYSWSGGPIVSGGNTLTPEVNPTVATDYTLTVTSEGCSATDDVHIDIGGAIAGNPSDFGDNFWNVYAYNGSSTTLSNNSYRGYYKQPALSAADYGVDTEQFWRGNESPVFAGSTLNNGDLWQGCNDLTKDNHTVVHKRIGFPCGKYTFKFHNWDDETRLFINGNRIWSCAVWDGSPGAYSNSNNSQYSCDGTTNFVVDLDGSSKVEFHTFEGSGDSDLKVSITKITPTALSGSTQKTCYVKGSEWNDFYNDQNELIASINPNGIDLGNVTMESFLGLPLVMESCTSSNPIYHTAYMGRRWVMVSSAYPNGHDFGNSISVRLPYAESDLVKLNDEAENSTTSNNFDGGSLNPATNSNLMLTKITGSTENGVANQSDCSSNIRAVLRAGGGANLYGLSNTEYVDFNINQFSEFFLHKNNGGSALPIELTSFSARCNDVIKLEWETASEQNSDYFVIESSRDGIEWEEMGMQKAAGNSSISRTYRQIDDQLTASVKYYRLKQIDLDGKERVYGPISVICDNIKNEIKVFPNPNQGQFTVEVLSNADYKDVPLILTDVTGKVLLSKNVDIALGTTHFKINNLDLQKGTYFIKLLNDKLEFAPLKVVVL</sequence>
<evidence type="ECO:0000313" key="4">
    <source>
        <dbReference type="EMBL" id="RFC54410.1"/>
    </source>
</evidence>
<evidence type="ECO:0000256" key="2">
    <source>
        <dbReference type="SAM" id="SignalP"/>
    </source>
</evidence>